<dbReference type="EMBL" id="FTMX01000003">
    <property type="protein sequence ID" value="SIR38218.1"/>
    <property type="molecule type" value="Genomic_DNA"/>
</dbReference>
<dbReference type="Proteomes" id="UP000185829">
    <property type="component" value="Unassembled WGS sequence"/>
</dbReference>
<dbReference type="SUPFAM" id="SSF47413">
    <property type="entry name" value="lambda repressor-like DNA-binding domains"/>
    <property type="match status" value="1"/>
</dbReference>
<comment type="caution">
    <text evidence="2">The sequence shown here is derived from an EMBL/GenBank/DDBJ whole genome shotgun (WGS) entry which is preliminary data.</text>
</comment>
<evidence type="ECO:0000313" key="2">
    <source>
        <dbReference type="EMBL" id="SIR38218.1"/>
    </source>
</evidence>
<reference evidence="2 3" key="1">
    <citation type="submission" date="2017-01" db="EMBL/GenBank/DDBJ databases">
        <authorList>
            <person name="Varghese N."/>
            <person name="Submissions S."/>
        </authorList>
    </citation>
    <scope>NUCLEOTIDE SEQUENCE [LARGE SCALE GENOMIC DNA]</scope>
    <source>
        <strain evidence="2 3">RUG2-6</strain>
    </source>
</reference>
<dbReference type="AlphaFoldDB" id="A0A9X8R9J7"/>
<feature type="domain" description="HTH cro/C1-type" evidence="1">
    <location>
        <begin position="20"/>
        <end position="51"/>
    </location>
</feature>
<evidence type="ECO:0000313" key="3">
    <source>
        <dbReference type="Proteomes" id="UP000185829"/>
    </source>
</evidence>
<evidence type="ECO:0000259" key="1">
    <source>
        <dbReference type="PROSITE" id="PS50943"/>
    </source>
</evidence>
<dbReference type="RefSeq" id="WP_076368427.1">
    <property type="nucleotide sequence ID" value="NZ_FTMX01000003.1"/>
</dbReference>
<proteinExistence type="predicted"/>
<protein>
    <recommendedName>
        <fullName evidence="1">HTH cro/C1-type domain-containing protein</fullName>
    </recommendedName>
</protein>
<dbReference type="InterPro" id="IPR001387">
    <property type="entry name" value="Cro/C1-type_HTH"/>
</dbReference>
<organism evidence="2 3">
    <name type="scientific">Peribacillus simplex</name>
    <dbReference type="NCBI Taxonomy" id="1478"/>
    <lineage>
        <taxon>Bacteria</taxon>
        <taxon>Bacillati</taxon>
        <taxon>Bacillota</taxon>
        <taxon>Bacilli</taxon>
        <taxon>Bacillales</taxon>
        <taxon>Bacillaceae</taxon>
        <taxon>Peribacillus</taxon>
    </lineage>
</organism>
<gene>
    <name evidence="2" type="ORF">SAMN05878482_103487</name>
</gene>
<dbReference type="InterPro" id="IPR010982">
    <property type="entry name" value="Lambda_DNA-bd_dom_sf"/>
</dbReference>
<sequence>MSLYSKNDIPFIQLYDYRHIKETRLLRNLTLSEFSTYMKTDVGTLSKLENNLLEFTPHYHSKFSDTIQELKLSNLELISIKRVIELKALRGIN</sequence>
<accession>A0A9X8R9J7</accession>
<dbReference type="GO" id="GO:0003677">
    <property type="term" value="F:DNA binding"/>
    <property type="evidence" value="ECO:0007669"/>
    <property type="project" value="InterPro"/>
</dbReference>
<name>A0A9X8R9J7_9BACI</name>
<dbReference type="PROSITE" id="PS50943">
    <property type="entry name" value="HTH_CROC1"/>
    <property type="match status" value="1"/>
</dbReference>